<sequence>MAMFDYFPNYVWNLTVSIALASGAEIGEIMDMCQPLLKKAEGGEDAGTRDFMTEWVRVADRLAGLAAEEEAAGRLFSAGDKLKRAALYYIMAERMQGQGDPERMVTYRKGLACFGKGTQFSGETVRRLEIPYGDKVIPVLYTPAEGVEGPAPAVVYLNGLDSCKELLYWSYLPHALAKRGIATLCVDQPGTGESLRLQDLHAHFDSEAWGSPVYDWLAAREDVDAARIGITGISLGGYYAPRVCANDPRYAAGAVWGANHNWAEVQQKRLRREGENPVPHYWNHVMWVFGAKDMDEFLEKSAGFCLDGQMEKIRVPFLVTHGEKDRQIGLDYAHAAYDQLVNAPRRELKIFTDREGGVEHVGADNMTYGRNFIADWFADTLGGRTAPEGVAATVTETA</sequence>
<name>A0A8J6Z4Q3_9RHOB</name>
<dbReference type="Gene3D" id="1.20.1440.110">
    <property type="entry name" value="acylaminoacyl peptidase"/>
    <property type="match status" value="1"/>
</dbReference>
<reference evidence="2" key="1">
    <citation type="submission" date="2020-09" db="EMBL/GenBank/DDBJ databases">
        <title>A novel bacterium of genus Mangrovicoccus, isolated from South China Sea.</title>
        <authorList>
            <person name="Huang H."/>
            <person name="Mo K."/>
            <person name="Hu Y."/>
        </authorList>
    </citation>
    <scope>NUCLEOTIDE SEQUENCE</scope>
    <source>
        <strain evidence="2">HB182678</strain>
    </source>
</reference>
<dbReference type="AlphaFoldDB" id="A0A8J6Z4Q3"/>
<dbReference type="Pfam" id="PF06500">
    <property type="entry name" value="FrsA-like"/>
    <property type="match status" value="1"/>
</dbReference>
<evidence type="ECO:0000313" key="2">
    <source>
        <dbReference type="EMBL" id="MBE3637599.1"/>
    </source>
</evidence>
<dbReference type="InterPro" id="IPR029058">
    <property type="entry name" value="AB_hydrolase_fold"/>
</dbReference>
<dbReference type="PANTHER" id="PTHR22946:SF12">
    <property type="entry name" value="CONIDIAL PIGMENT BIOSYNTHESIS PROTEIN AYG1 (AFU_ORTHOLOGUE AFUA_2G17550)"/>
    <property type="match status" value="1"/>
</dbReference>
<gene>
    <name evidence="2" type="ORF">ICN82_05190</name>
</gene>
<keyword evidence="1 2" id="KW-0378">Hydrolase</keyword>
<dbReference type="RefSeq" id="WP_193180414.1">
    <property type="nucleotide sequence ID" value="NZ_JACVXA010000010.1"/>
</dbReference>
<dbReference type="EMBL" id="JACVXA010000010">
    <property type="protein sequence ID" value="MBE3637599.1"/>
    <property type="molecule type" value="Genomic_DNA"/>
</dbReference>
<evidence type="ECO:0000313" key="3">
    <source>
        <dbReference type="Proteomes" id="UP000609121"/>
    </source>
</evidence>
<dbReference type="Proteomes" id="UP000609121">
    <property type="component" value="Unassembled WGS sequence"/>
</dbReference>
<dbReference type="SUPFAM" id="SSF53474">
    <property type="entry name" value="alpha/beta-Hydrolases"/>
    <property type="match status" value="1"/>
</dbReference>
<organism evidence="2 3">
    <name type="scientific">Mangrovicoccus algicola</name>
    <dbReference type="NCBI Taxonomy" id="2771008"/>
    <lineage>
        <taxon>Bacteria</taxon>
        <taxon>Pseudomonadati</taxon>
        <taxon>Pseudomonadota</taxon>
        <taxon>Alphaproteobacteria</taxon>
        <taxon>Rhodobacterales</taxon>
        <taxon>Paracoccaceae</taxon>
        <taxon>Mangrovicoccus</taxon>
    </lineage>
</organism>
<dbReference type="InterPro" id="IPR010520">
    <property type="entry name" value="FrsA-like"/>
</dbReference>
<comment type="caution">
    <text evidence="2">The sequence shown here is derived from an EMBL/GenBank/DDBJ whole genome shotgun (WGS) entry which is preliminary data.</text>
</comment>
<dbReference type="InterPro" id="IPR050261">
    <property type="entry name" value="FrsA_esterase"/>
</dbReference>
<evidence type="ECO:0000256" key="1">
    <source>
        <dbReference type="ARBA" id="ARBA00022801"/>
    </source>
</evidence>
<dbReference type="GO" id="GO:0016787">
    <property type="term" value="F:hydrolase activity"/>
    <property type="evidence" value="ECO:0007669"/>
    <property type="project" value="UniProtKB-KW"/>
</dbReference>
<accession>A0A8J6Z4Q3</accession>
<proteinExistence type="predicted"/>
<protein>
    <submittedName>
        <fullName evidence="2">Alpha/beta hydrolase</fullName>
    </submittedName>
</protein>
<keyword evidence="3" id="KW-1185">Reference proteome</keyword>
<dbReference type="Gene3D" id="3.40.50.1820">
    <property type="entry name" value="alpha/beta hydrolase"/>
    <property type="match status" value="1"/>
</dbReference>
<dbReference type="PANTHER" id="PTHR22946">
    <property type="entry name" value="DIENELACTONE HYDROLASE DOMAIN-CONTAINING PROTEIN-RELATED"/>
    <property type="match status" value="1"/>
</dbReference>